<dbReference type="SMART" id="SM00066">
    <property type="entry name" value="GAL4"/>
    <property type="match status" value="1"/>
</dbReference>
<dbReference type="Pfam" id="PF00172">
    <property type="entry name" value="Zn_clus"/>
    <property type="match status" value="1"/>
</dbReference>
<dbReference type="InterPro" id="IPR036864">
    <property type="entry name" value="Zn2-C6_fun-type_DNA-bd_sf"/>
</dbReference>
<feature type="domain" description="Zn(2)-C6 fungal-type" evidence="6">
    <location>
        <begin position="20"/>
        <end position="48"/>
    </location>
</feature>
<dbReference type="STRING" id="2070753.A0A3A2ZFX2"/>
<dbReference type="PANTHER" id="PTHR31001">
    <property type="entry name" value="UNCHARACTERIZED TRANSCRIPTIONAL REGULATORY PROTEIN"/>
    <property type="match status" value="1"/>
</dbReference>
<comment type="caution">
    <text evidence="7">The sequence shown here is derived from an EMBL/GenBank/DDBJ whole genome shotgun (WGS) entry which is preliminary data.</text>
</comment>
<evidence type="ECO:0000256" key="3">
    <source>
        <dbReference type="ARBA" id="ARBA00023125"/>
    </source>
</evidence>
<dbReference type="PANTHER" id="PTHR31001:SF85">
    <property type="entry name" value="ZN(II)2CYS6 TRANSCRIPTION FACTOR (EUROFUNG)"/>
    <property type="match status" value="1"/>
</dbReference>
<evidence type="ECO:0000256" key="4">
    <source>
        <dbReference type="ARBA" id="ARBA00023163"/>
    </source>
</evidence>
<keyword evidence="2" id="KW-0805">Transcription regulation</keyword>
<proteinExistence type="predicted"/>
<dbReference type="GO" id="GO:0008270">
    <property type="term" value="F:zinc ion binding"/>
    <property type="evidence" value="ECO:0007669"/>
    <property type="project" value="InterPro"/>
</dbReference>
<dbReference type="PROSITE" id="PS50048">
    <property type="entry name" value="ZN2_CY6_FUNGAL_2"/>
    <property type="match status" value="1"/>
</dbReference>
<dbReference type="CDD" id="cd00067">
    <property type="entry name" value="GAL4"/>
    <property type="match status" value="1"/>
</dbReference>
<dbReference type="InterPro" id="IPR001138">
    <property type="entry name" value="Zn2Cys6_DnaBD"/>
</dbReference>
<evidence type="ECO:0000256" key="1">
    <source>
        <dbReference type="ARBA" id="ARBA00004123"/>
    </source>
</evidence>
<dbReference type="EMBL" id="MVGC01000192">
    <property type="protein sequence ID" value="RJE22002.1"/>
    <property type="molecule type" value="Genomic_DNA"/>
</dbReference>
<reference evidence="8" key="1">
    <citation type="submission" date="2017-02" db="EMBL/GenBank/DDBJ databases">
        <authorList>
            <person name="Tafer H."/>
            <person name="Lopandic K."/>
        </authorList>
    </citation>
    <scope>NUCLEOTIDE SEQUENCE [LARGE SCALE GENOMIC DNA]</scope>
    <source>
        <strain evidence="8">CBS 366.77</strain>
    </source>
</reference>
<dbReference type="GO" id="GO:0003677">
    <property type="term" value="F:DNA binding"/>
    <property type="evidence" value="ECO:0007669"/>
    <property type="project" value="UniProtKB-KW"/>
</dbReference>
<gene>
    <name evidence="7" type="ORF">PHISCL_05667</name>
</gene>
<evidence type="ECO:0000259" key="6">
    <source>
        <dbReference type="PROSITE" id="PS50048"/>
    </source>
</evidence>
<keyword evidence="5" id="KW-0539">Nucleus</keyword>
<keyword evidence="3" id="KW-0238">DNA-binding</keyword>
<keyword evidence="8" id="KW-1185">Reference proteome</keyword>
<comment type="subcellular location">
    <subcellularLocation>
        <location evidence="1">Nucleus</location>
    </subcellularLocation>
</comment>
<name>A0A3A2ZFX2_9EURO</name>
<evidence type="ECO:0000256" key="2">
    <source>
        <dbReference type="ARBA" id="ARBA00023015"/>
    </source>
</evidence>
<dbReference type="PROSITE" id="PS00463">
    <property type="entry name" value="ZN2_CY6_FUNGAL_1"/>
    <property type="match status" value="1"/>
</dbReference>
<dbReference type="Gene3D" id="4.10.240.10">
    <property type="entry name" value="Zn(2)-C6 fungal-type DNA-binding domain"/>
    <property type="match status" value="1"/>
</dbReference>
<dbReference type="GO" id="GO:0000981">
    <property type="term" value="F:DNA-binding transcription factor activity, RNA polymerase II-specific"/>
    <property type="evidence" value="ECO:0007669"/>
    <property type="project" value="InterPro"/>
</dbReference>
<dbReference type="SUPFAM" id="SSF57701">
    <property type="entry name" value="Zn2/Cys6 DNA-binding domain"/>
    <property type="match status" value="1"/>
</dbReference>
<keyword evidence="4" id="KW-0804">Transcription</keyword>
<evidence type="ECO:0000313" key="7">
    <source>
        <dbReference type="EMBL" id="RJE22002.1"/>
    </source>
</evidence>
<dbReference type="InterPro" id="IPR050613">
    <property type="entry name" value="Sec_Metabolite_Reg"/>
</dbReference>
<dbReference type="AlphaFoldDB" id="A0A3A2ZFX2"/>
<evidence type="ECO:0000313" key="8">
    <source>
        <dbReference type="Proteomes" id="UP000266188"/>
    </source>
</evidence>
<accession>A0A3A2ZFX2</accession>
<dbReference type="GO" id="GO:0005634">
    <property type="term" value="C:nucleus"/>
    <property type="evidence" value="ECO:0007669"/>
    <property type="project" value="UniProtKB-SubCell"/>
</dbReference>
<dbReference type="OrthoDB" id="4510814at2759"/>
<dbReference type="Proteomes" id="UP000266188">
    <property type="component" value="Unassembled WGS sequence"/>
</dbReference>
<protein>
    <submittedName>
        <fullName evidence="7">Transcription factor</fullName>
    </submittedName>
</protein>
<evidence type="ECO:0000256" key="5">
    <source>
        <dbReference type="ARBA" id="ARBA00023242"/>
    </source>
</evidence>
<organism evidence="7 8">
    <name type="scientific">Aspergillus sclerotialis</name>
    <dbReference type="NCBI Taxonomy" id="2070753"/>
    <lineage>
        <taxon>Eukaryota</taxon>
        <taxon>Fungi</taxon>
        <taxon>Dikarya</taxon>
        <taxon>Ascomycota</taxon>
        <taxon>Pezizomycotina</taxon>
        <taxon>Eurotiomycetes</taxon>
        <taxon>Eurotiomycetidae</taxon>
        <taxon>Eurotiales</taxon>
        <taxon>Aspergillaceae</taxon>
        <taxon>Aspergillus</taxon>
        <taxon>Aspergillus subgen. Polypaecilum</taxon>
    </lineage>
</organism>
<sequence length="141" mass="15958">MPDKQSPSKETLTNSLSRHSCALCRQRKVKCDKKDPCTYCANRGVSCVPAPLPSAPRPRKRRFPEAVLLARLRRYEAALKSYGIDIDSLNTVAEADNTALIPKECRSVSSRSKQTINQPEIRGRTVCNHRTEYVKYVSMLY</sequence>